<dbReference type="PROSITE" id="PS51257">
    <property type="entry name" value="PROKAR_LIPOPROTEIN"/>
    <property type="match status" value="1"/>
</dbReference>
<comment type="caution">
    <text evidence="3">The sequence shown here is derived from an EMBL/GenBank/DDBJ whole genome shotgun (WGS) entry which is preliminary data.</text>
</comment>
<evidence type="ECO:0000256" key="2">
    <source>
        <dbReference type="SAM" id="SignalP"/>
    </source>
</evidence>
<gene>
    <name evidence="3" type="ORF">FQ154_03970</name>
</gene>
<protein>
    <submittedName>
        <fullName evidence="3">Uncharacterized protein</fullName>
    </submittedName>
</protein>
<accession>A0A5B0EME1</accession>
<sequence>MNSLKGSRRTRLAVAAVLALLALSGCSSPNIGTGESSGAVAPANENLTVQSSSTPTEHPDIPAASPTPSGQEWADEKVNAWVDNSGIKSVKGFLYPYNLINSWDSPKAGHLRLFIDDSYEFNRDGMSQHFETATDELRIMGLVMFESIGDDSPELETVDIATEDGFRSGSYSRSRTGADPSDLDAWADEKYVQWLDAMNDTYESFCGFTIKKLEQYRECLPTDPHAYVGSVEAPAEGELVVTLSPGEWQDNTYDTDTMRGVDFVASNMMLKINSKAFATEAVESLTVVVDGTDESGTEKWSE</sequence>
<dbReference type="Proteomes" id="UP000323856">
    <property type="component" value="Unassembled WGS sequence"/>
</dbReference>
<dbReference type="OrthoDB" id="4938421at2"/>
<organism evidence="3 4">
    <name type="scientific">Paeniglutamicibacter gangotriensis</name>
    <dbReference type="NCBI Taxonomy" id="254787"/>
    <lineage>
        <taxon>Bacteria</taxon>
        <taxon>Bacillati</taxon>
        <taxon>Actinomycetota</taxon>
        <taxon>Actinomycetes</taxon>
        <taxon>Micrococcales</taxon>
        <taxon>Micrococcaceae</taxon>
        <taxon>Paeniglutamicibacter</taxon>
    </lineage>
</organism>
<feature type="signal peptide" evidence="2">
    <location>
        <begin position="1"/>
        <end position="29"/>
    </location>
</feature>
<keyword evidence="2" id="KW-0732">Signal</keyword>
<dbReference type="AlphaFoldDB" id="A0A5B0EME1"/>
<name>A0A5B0EME1_9MICC</name>
<feature type="region of interest" description="Disordered" evidence="1">
    <location>
        <begin position="49"/>
        <end position="72"/>
    </location>
</feature>
<reference evidence="3 4" key="1">
    <citation type="submission" date="2019-07" db="EMBL/GenBank/DDBJ databases">
        <title>Analysis of the biochemical properties, biological activity and biotechnological potential of siderophores and biosurfactants produced by Antarctic psychrotolerant bacteria.</title>
        <authorList>
            <person name="Styczynski M."/>
            <person name="Krucon T."/>
            <person name="Decewicz P."/>
            <person name="Dziewit L."/>
        </authorList>
    </citation>
    <scope>NUCLEOTIDE SEQUENCE [LARGE SCALE GENOMIC DNA]</scope>
    <source>
        <strain evidence="3 4">ANT_H27</strain>
    </source>
</reference>
<dbReference type="EMBL" id="VOBL01000003">
    <property type="protein sequence ID" value="KAA0978920.1"/>
    <property type="molecule type" value="Genomic_DNA"/>
</dbReference>
<evidence type="ECO:0000313" key="3">
    <source>
        <dbReference type="EMBL" id="KAA0978920.1"/>
    </source>
</evidence>
<dbReference type="RefSeq" id="WP_007272016.1">
    <property type="nucleotide sequence ID" value="NZ_VOBL01000003.1"/>
</dbReference>
<evidence type="ECO:0000313" key="4">
    <source>
        <dbReference type="Proteomes" id="UP000323856"/>
    </source>
</evidence>
<evidence type="ECO:0000256" key="1">
    <source>
        <dbReference type="SAM" id="MobiDB-lite"/>
    </source>
</evidence>
<feature type="chain" id="PRO_5038755812" evidence="2">
    <location>
        <begin position="30"/>
        <end position="302"/>
    </location>
</feature>
<proteinExistence type="predicted"/>